<comment type="caution">
    <text evidence="1">The sequence shown here is derived from an EMBL/GenBank/DDBJ whole genome shotgun (WGS) entry which is preliminary data.</text>
</comment>
<reference evidence="1 2" key="1">
    <citation type="journal article" date="2021" name="Sci. Rep.">
        <title>The genome of the diatom Chaetoceros tenuissimus carries an ancient integrated fragment of an extant virus.</title>
        <authorList>
            <person name="Hongo Y."/>
            <person name="Kimura K."/>
            <person name="Takaki Y."/>
            <person name="Yoshida Y."/>
            <person name="Baba S."/>
            <person name="Kobayashi G."/>
            <person name="Nagasaki K."/>
            <person name="Hano T."/>
            <person name="Tomaru Y."/>
        </authorList>
    </citation>
    <scope>NUCLEOTIDE SEQUENCE [LARGE SCALE GENOMIC DNA]</scope>
    <source>
        <strain evidence="1 2">NIES-3715</strain>
    </source>
</reference>
<evidence type="ECO:0000313" key="1">
    <source>
        <dbReference type="EMBL" id="GFH58519.1"/>
    </source>
</evidence>
<dbReference type="EMBL" id="BLLK01000062">
    <property type="protein sequence ID" value="GFH58519.1"/>
    <property type="molecule type" value="Genomic_DNA"/>
</dbReference>
<protein>
    <recommendedName>
        <fullName evidence="3">Methyltransferase FkbM domain-containing protein</fullName>
    </recommendedName>
</protein>
<sequence length="347" mass="39462">MRIILDSIANTSYNYYYTLEEIIAPMVASKQTFTADTDPIISSNKSIDANINTTALHHIICNDKAIQFKEWKALCDGDTNIVQEAVDMLTKDHAEITITQIGAHVGFEPNDPISSGLVSLMDNLPSTYRDRFHWTFVEPSPPNYARLVDNLKKYEDVCDMSSMNVAVVSDEIGTTSKDMVFYSIRDTIDPETGFDSISNQTFPHWISQVSSFSMDPIYFHKKRFERMGLDMYDYVVKTNVTTKSFSSIMADVMDRSIMNSKKKTIESSKQQPFLALIDTEGFDCDIVLGISPDSKYLPKFIVFEVKSCLNQYMSHVRKHLERIGYNVARVNHENAVAILLKKKESDI</sequence>
<dbReference type="AlphaFoldDB" id="A0AAD3HCV0"/>
<evidence type="ECO:0008006" key="3">
    <source>
        <dbReference type="Google" id="ProtNLM"/>
    </source>
</evidence>
<organism evidence="1 2">
    <name type="scientific">Chaetoceros tenuissimus</name>
    <dbReference type="NCBI Taxonomy" id="426638"/>
    <lineage>
        <taxon>Eukaryota</taxon>
        <taxon>Sar</taxon>
        <taxon>Stramenopiles</taxon>
        <taxon>Ochrophyta</taxon>
        <taxon>Bacillariophyta</taxon>
        <taxon>Coscinodiscophyceae</taxon>
        <taxon>Chaetocerotophycidae</taxon>
        <taxon>Chaetocerotales</taxon>
        <taxon>Chaetocerotaceae</taxon>
        <taxon>Chaetoceros</taxon>
    </lineage>
</organism>
<dbReference type="Gene3D" id="3.40.50.150">
    <property type="entry name" value="Vaccinia Virus protein VP39"/>
    <property type="match status" value="1"/>
</dbReference>
<accession>A0AAD3HCV0</accession>
<proteinExistence type="predicted"/>
<gene>
    <name evidence="1" type="ORF">CTEN210_14995</name>
</gene>
<keyword evidence="2" id="KW-1185">Reference proteome</keyword>
<dbReference type="InterPro" id="IPR029063">
    <property type="entry name" value="SAM-dependent_MTases_sf"/>
</dbReference>
<name>A0AAD3HCV0_9STRA</name>
<evidence type="ECO:0000313" key="2">
    <source>
        <dbReference type="Proteomes" id="UP001054902"/>
    </source>
</evidence>
<dbReference type="Proteomes" id="UP001054902">
    <property type="component" value="Unassembled WGS sequence"/>
</dbReference>